<sequence>MPGVRNAIAFGYQLKPMNTDFSQAETPVPIHDIIDVAETTCCIVGGGPAGVVLSLLLARQGIPVMLLETHKDFDRDFRGDTIHPSTMEIMDQLGLAERLLQLPHAKMRHITVKTPNGSIQFADFSRLKTRYQYITMMPQAKFLEFIAQEAKRYPNFQLVLGANVQELIEENGVIRGVLYRGHGGWHEIRAHLTVGADGRHSKLRQLASFQPIETSPPMDVLWFRLPRKPEDGEGGMGRFGRGRIVAMLNRGDEWQIAYVIAKGGYQQLRAAGLEVLRKSVVEIVPELSERVEQLQDWSQVAFLSVESSRLPRWYRPGLLLIGDAAHVMSPVGGVGINYAVQDAVVAANILSEPLKRGGLHLWDLAEVQRQREWPTRIIQAFQSLVQQQLLARALDPNQSLTPPTFLRLPILRDLPARIIGLGICPVRVQC</sequence>
<comment type="caution">
    <text evidence="3">The sequence shown here is derived from an EMBL/GenBank/DDBJ whole genome shotgun (WGS) entry which is preliminary data.</text>
</comment>
<dbReference type="Pfam" id="PF01494">
    <property type="entry name" value="FAD_binding_3"/>
    <property type="match status" value="1"/>
</dbReference>
<dbReference type="AlphaFoldDB" id="A0AAV3XKS4"/>
<dbReference type="EMBL" id="BLAY01000188">
    <property type="protein sequence ID" value="GET42918.1"/>
    <property type="molecule type" value="Genomic_DNA"/>
</dbReference>
<dbReference type="RefSeq" id="WP_307731635.1">
    <property type="nucleotide sequence ID" value="NZ_BLAY01000188.1"/>
</dbReference>
<reference evidence="3" key="1">
    <citation type="submission" date="2019-10" db="EMBL/GenBank/DDBJ databases">
        <title>Draft genome sequece of Microseira wollei NIES-4236.</title>
        <authorList>
            <person name="Yamaguchi H."/>
            <person name="Suzuki S."/>
            <person name="Kawachi M."/>
        </authorList>
    </citation>
    <scope>NUCLEOTIDE SEQUENCE</scope>
    <source>
        <strain evidence="3">NIES-4236</strain>
    </source>
</reference>
<feature type="domain" description="FAD-binding" evidence="2">
    <location>
        <begin position="38"/>
        <end position="370"/>
    </location>
</feature>
<organism evidence="3 4">
    <name type="scientific">Microseira wollei NIES-4236</name>
    <dbReference type="NCBI Taxonomy" id="2530354"/>
    <lineage>
        <taxon>Bacteria</taxon>
        <taxon>Bacillati</taxon>
        <taxon>Cyanobacteriota</taxon>
        <taxon>Cyanophyceae</taxon>
        <taxon>Oscillatoriophycideae</taxon>
        <taxon>Aerosakkonematales</taxon>
        <taxon>Aerosakkonemataceae</taxon>
        <taxon>Microseira</taxon>
    </lineage>
</organism>
<evidence type="ECO:0000256" key="1">
    <source>
        <dbReference type="ARBA" id="ARBA00023002"/>
    </source>
</evidence>
<dbReference type="PRINTS" id="PR00420">
    <property type="entry name" value="RNGMNOXGNASE"/>
</dbReference>
<keyword evidence="4" id="KW-1185">Reference proteome</keyword>
<keyword evidence="3" id="KW-0503">Monooxygenase</keyword>
<protein>
    <submittedName>
        <fullName evidence="3">Monooxygenase, FAD-binding protein</fullName>
    </submittedName>
</protein>
<dbReference type="NCBIfam" id="NF004834">
    <property type="entry name" value="PRK06185.1-3"/>
    <property type="match status" value="1"/>
</dbReference>
<evidence type="ECO:0000313" key="3">
    <source>
        <dbReference type="EMBL" id="GET42918.1"/>
    </source>
</evidence>
<dbReference type="PANTHER" id="PTHR43476">
    <property type="entry name" value="3-(3-HYDROXY-PHENYL)PROPIONATE/3-HYDROXYCINNAMIC ACID HYDROXYLASE"/>
    <property type="match status" value="1"/>
</dbReference>
<name>A0AAV3XKS4_9CYAN</name>
<dbReference type="Gene3D" id="3.50.50.60">
    <property type="entry name" value="FAD/NAD(P)-binding domain"/>
    <property type="match status" value="2"/>
</dbReference>
<dbReference type="PANTHER" id="PTHR43476:SF5">
    <property type="entry name" value="FAD-DEPENDENT MONOOXYGENASE"/>
    <property type="match status" value="1"/>
</dbReference>
<dbReference type="InterPro" id="IPR002938">
    <property type="entry name" value="FAD-bd"/>
</dbReference>
<dbReference type="SUPFAM" id="SSF51905">
    <property type="entry name" value="FAD/NAD(P)-binding domain"/>
    <property type="match status" value="1"/>
</dbReference>
<evidence type="ECO:0000259" key="2">
    <source>
        <dbReference type="Pfam" id="PF01494"/>
    </source>
</evidence>
<dbReference type="GO" id="GO:0004497">
    <property type="term" value="F:monooxygenase activity"/>
    <property type="evidence" value="ECO:0007669"/>
    <property type="project" value="UniProtKB-KW"/>
</dbReference>
<dbReference type="InterPro" id="IPR036188">
    <property type="entry name" value="FAD/NAD-bd_sf"/>
</dbReference>
<keyword evidence="1" id="KW-0560">Oxidoreductase</keyword>
<evidence type="ECO:0000313" key="4">
    <source>
        <dbReference type="Proteomes" id="UP001050975"/>
    </source>
</evidence>
<dbReference type="GO" id="GO:0071949">
    <property type="term" value="F:FAD binding"/>
    <property type="evidence" value="ECO:0007669"/>
    <property type="project" value="InterPro"/>
</dbReference>
<accession>A0AAV3XKS4</accession>
<gene>
    <name evidence="3" type="ORF">MiSe_77360</name>
</gene>
<dbReference type="InterPro" id="IPR050631">
    <property type="entry name" value="PheA/TfdB_FAD_monoxygenase"/>
</dbReference>
<dbReference type="Proteomes" id="UP001050975">
    <property type="component" value="Unassembled WGS sequence"/>
</dbReference>
<proteinExistence type="predicted"/>